<dbReference type="SMART" id="SM00707">
    <property type="entry name" value="RPEL"/>
    <property type="match status" value="3"/>
</dbReference>
<feature type="region of interest" description="Disordered" evidence="8">
    <location>
        <begin position="176"/>
        <end position="230"/>
    </location>
</feature>
<dbReference type="SUPFAM" id="SSF68906">
    <property type="entry name" value="SAP domain"/>
    <property type="match status" value="1"/>
</dbReference>
<accession>A0ABN7SAG9</accession>
<evidence type="ECO:0000259" key="9">
    <source>
        <dbReference type="PROSITE" id="PS50800"/>
    </source>
</evidence>
<dbReference type="PROSITE" id="PS51073">
    <property type="entry name" value="RPEL"/>
    <property type="match status" value="2"/>
</dbReference>
<comment type="subcellular location">
    <subcellularLocation>
        <location evidence="1">Nucleus</location>
    </subcellularLocation>
</comment>
<evidence type="ECO:0000256" key="2">
    <source>
        <dbReference type="ARBA" id="ARBA00022737"/>
    </source>
</evidence>
<dbReference type="InterPro" id="IPR003034">
    <property type="entry name" value="SAP_dom"/>
</dbReference>
<feature type="repeat" description="RPEL" evidence="7">
    <location>
        <begin position="95"/>
        <end position="120"/>
    </location>
</feature>
<feature type="compositionally biased region" description="Polar residues" evidence="8">
    <location>
        <begin position="496"/>
        <end position="509"/>
    </location>
</feature>
<sequence length="524" mass="59671">MDSSHLGGYHSQTPLDSLSGAKLDQQIRDSSEDMMGCDIIHDLGPMGQRRQALERGLLTRRDPMTLQQHGILPPPKTPPSHFYESKCLARRKTEDYLKNKIAQRPDRKTLIEYHILEDNNVSPSLANSQKNLQRAQLQDQLNMKIGSRPGPIELIQRNILPVDESIKQKIHDNYFTEQTFGDSPGGSPPGQSLNFDSDFDFNQSSRPSSRIGDSRCSRKQTQKMHKRSKFKFHVYSPAENKTKKESIKSTTQESYEDRLRQQQLLLEMDNLQQHIEQSKPKESFDPMLQQSFGKNERSPLILPAPQAIGDQLMREIQQRNKIMAPSPQPSPNVRATFHVVNAKLVPPPPHNQVPPTPPPLVDSLRPKEQQRFDPERRNEYKVKALKDFCRKNGLSVSGSKDALVERLMGHFGKKSSPEHCEMQKKMREMQETIKRQEEMIQNLQNSGNNNRSSVNPTPMEICTSLPSSIPVSAPDVHHLPTPTHAIAMKQFFDSQPRSDSSMFGLQSFNLKHENNLSHQPQRGG</sequence>
<proteinExistence type="predicted"/>
<dbReference type="Gene3D" id="6.10.140.2040">
    <property type="match status" value="1"/>
</dbReference>
<evidence type="ECO:0000256" key="4">
    <source>
        <dbReference type="ARBA" id="ARBA00023054"/>
    </source>
</evidence>
<feature type="domain" description="SAP" evidence="9">
    <location>
        <begin position="377"/>
        <end position="411"/>
    </location>
</feature>
<feature type="repeat" description="RPEL" evidence="7">
    <location>
        <begin position="139"/>
        <end position="164"/>
    </location>
</feature>
<dbReference type="Pfam" id="PF02755">
    <property type="entry name" value="RPEL"/>
    <property type="match status" value="1"/>
</dbReference>
<evidence type="ECO:0000256" key="6">
    <source>
        <dbReference type="ARBA" id="ARBA00023242"/>
    </source>
</evidence>
<dbReference type="PANTHER" id="PTHR22793:SF12">
    <property type="entry name" value="MYOCARDIN-RELATED TRANSCRIPTION FACTOR, ISOFORM H"/>
    <property type="match status" value="1"/>
</dbReference>
<dbReference type="InterPro" id="IPR004018">
    <property type="entry name" value="RPEL_repeat"/>
</dbReference>
<feature type="compositionally biased region" description="Basic and acidic residues" evidence="8">
    <location>
        <begin position="364"/>
        <end position="374"/>
    </location>
</feature>
<dbReference type="Proteomes" id="UP001158576">
    <property type="component" value="Chromosome XSR"/>
</dbReference>
<organism evidence="10 11">
    <name type="scientific">Oikopleura dioica</name>
    <name type="common">Tunicate</name>
    <dbReference type="NCBI Taxonomy" id="34765"/>
    <lineage>
        <taxon>Eukaryota</taxon>
        <taxon>Metazoa</taxon>
        <taxon>Chordata</taxon>
        <taxon>Tunicata</taxon>
        <taxon>Appendicularia</taxon>
        <taxon>Copelata</taxon>
        <taxon>Oikopleuridae</taxon>
        <taxon>Oikopleura</taxon>
    </lineage>
</organism>
<dbReference type="InterPro" id="IPR036361">
    <property type="entry name" value="SAP_dom_sf"/>
</dbReference>
<evidence type="ECO:0000313" key="10">
    <source>
        <dbReference type="EMBL" id="CAG5094265.1"/>
    </source>
</evidence>
<name>A0ABN7SAG9_OIKDI</name>
<dbReference type="Gene3D" id="6.10.150.10">
    <property type="match status" value="1"/>
</dbReference>
<evidence type="ECO:0000313" key="11">
    <source>
        <dbReference type="Proteomes" id="UP001158576"/>
    </source>
</evidence>
<gene>
    <name evidence="10" type="ORF">OKIOD_LOCUS4959</name>
</gene>
<protein>
    <submittedName>
        <fullName evidence="10">Oidioi.mRNA.OKI2018_I69.XSR.g13401.t2.cds</fullName>
    </submittedName>
</protein>
<evidence type="ECO:0000256" key="8">
    <source>
        <dbReference type="SAM" id="MobiDB-lite"/>
    </source>
</evidence>
<reference evidence="10 11" key="1">
    <citation type="submission" date="2021-04" db="EMBL/GenBank/DDBJ databases">
        <authorList>
            <person name="Bliznina A."/>
        </authorList>
    </citation>
    <scope>NUCLEOTIDE SEQUENCE [LARGE SCALE GENOMIC DNA]</scope>
</reference>
<dbReference type="PANTHER" id="PTHR22793">
    <property type="entry name" value="MYOCARDIN-RELATED TRANSCRIPTION FACTOR-RELATED"/>
    <property type="match status" value="1"/>
</dbReference>
<feature type="compositionally biased region" description="Basic residues" evidence="8">
    <location>
        <begin position="217"/>
        <end position="230"/>
    </location>
</feature>
<keyword evidence="5" id="KW-0804">Transcription</keyword>
<dbReference type="Pfam" id="PF02037">
    <property type="entry name" value="SAP"/>
    <property type="match status" value="1"/>
</dbReference>
<feature type="region of interest" description="Disordered" evidence="8">
    <location>
        <begin position="1"/>
        <end position="30"/>
    </location>
</feature>
<dbReference type="EMBL" id="OU015569">
    <property type="protein sequence ID" value="CAG5094265.1"/>
    <property type="molecule type" value="Genomic_DNA"/>
</dbReference>
<dbReference type="Gene3D" id="1.10.720.30">
    <property type="entry name" value="SAP domain"/>
    <property type="match status" value="1"/>
</dbReference>
<dbReference type="InterPro" id="IPR043451">
    <property type="entry name" value="Myocardin-like"/>
</dbReference>
<evidence type="ECO:0000256" key="5">
    <source>
        <dbReference type="ARBA" id="ARBA00023163"/>
    </source>
</evidence>
<evidence type="ECO:0000256" key="7">
    <source>
        <dbReference type="PROSITE-ProRule" id="PRU00401"/>
    </source>
</evidence>
<dbReference type="PROSITE" id="PS50800">
    <property type="entry name" value="SAP"/>
    <property type="match status" value="1"/>
</dbReference>
<feature type="compositionally biased region" description="Pro residues" evidence="8">
    <location>
        <begin position="346"/>
        <end position="360"/>
    </location>
</feature>
<feature type="region of interest" description="Disordered" evidence="8">
    <location>
        <begin position="346"/>
        <end position="374"/>
    </location>
</feature>
<evidence type="ECO:0000256" key="3">
    <source>
        <dbReference type="ARBA" id="ARBA00023015"/>
    </source>
</evidence>
<keyword evidence="11" id="KW-1185">Reference proteome</keyword>
<feature type="region of interest" description="Disordered" evidence="8">
    <location>
        <begin position="496"/>
        <end position="524"/>
    </location>
</feature>
<keyword evidence="2" id="KW-0677">Repeat</keyword>
<evidence type="ECO:0000256" key="1">
    <source>
        <dbReference type="ARBA" id="ARBA00004123"/>
    </source>
</evidence>
<keyword evidence="3" id="KW-0805">Transcription regulation</keyword>
<keyword evidence="6" id="KW-0539">Nucleus</keyword>
<keyword evidence="4" id="KW-0175">Coiled coil</keyword>